<proteinExistence type="predicted"/>
<name>A0A8J3ILD0_9CHLR</name>
<sequence length="207" mass="24419">MDEAVRTFNLLGNRLCLDFTNTVDDRFRENKDELLIDYRDLVAWSRQTGITTDEEASHLLAEAKRRPEEAEAVRKRAVTWREALFRVFQAYVDETNPHEEDLRQFNTVLAEAMSKTRLVSDPEHYRWDWAEKETALDWVLWPVLRSAADLLTSEELHLMRQCASEECSWLFLDTSKNHSRRWCNMQNCGNRAKVNRHYGRKKQAAGK</sequence>
<protein>
    <recommendedName>
        <fullName evidence="1">Zinc finger CGNR domain-containing protein</fullName>
    </recommendedName>
</protein>
<comment type="caution">
    <text evidence="2">The sequence shown here is derived from an EMBL/GenBank/DDBJ whole genome shotgun (WGS) entry which is preliminary data.</text>
</comment>
<dbReference type="RefSeq" id="WP_220203154.1">
    <property type="nucleotide sequence ID" value="NZ_BNJK01000001.1"/>
</dbReference>
<dbReference type="PANTHER" id="PTHR35525">
    <property type="entry name" value="BLL6575 PROTEIN"/>
    <property type="match status" value="1"/>
</dbReference>
<dbReference type="InterPro" id="IPR021005">
    <property type="entry name" value="Znf_CGNR"/>
</dbReference>
<dbReference type="PANTHER" id="PTHR35525:SF3">
    <property type="entry name" value="BLL6575 PROTEIN"/>
    <property type="match status" value="1"/>
</dbReference>
<dbReference type="Gene3D" id="1.10.3300.10">
    <property type="entry name" value="Jann2411-like domain"/>
    <property type="match status" value="1"/>
</dbReference>
<reference evidence="2" key="1">
    <citation type="submission" date="2020-10" db="EMBL/GenBank/DDBJ databases">
        <title>Taxonomic study of unclassified bacteria belonging to the class Ktedonobacteria.</title>
        <authorList>
            <person name="Yabe S."/>
            <person name="Wang C.M."/>
            <person name="Zheng Y."/>
            <person name="Sakai Y."/>
            <person name="Cavaletti L."/>
            <person name="Monciardini P."/>
            <person name="Donadio S."/>
        </authorList>
    </citation>
    <scope>NUCLEOTIDE SEQUENCE</scope>
    <source>
        <strain evidence="2">ID150040</strain>
    </source>
</reference>
<dbReference type="Pfam" id="PF11706">
    <property type="entry name" value="zf-CGNR"/>
    <property type="match status" value="1"/>
</dbReference>
<dbReference type="SUPFAM" id="SSF160904">
    <property type="entry name" value="Jann2411-like"/>
    <property type="match status" value="1"/>
</dbReference>
<dbReference type="Pfam" id="PF07336">
    <property type="entry name" value="ABATE"/>
    <property type="match status" value="1"/>
</dbReference>
<dbReference type="InterPro" id="IPR023286">
    <property type="entry name" value="ABATE_dom_sf"/>
</dbReference>
<dbReference type="InterPro" id="IPR010852">
    <property type="entry name" value="ABATE"/>
</dbReference>
<organism evidence="2 3">
    <name type="scientific">Reticulibacter mediterranei</name>
    <dbReference type="NCBI Taxonomy" id="2778369"/>
    <lineage>
        <taxon>Bacteria</taxon>
        <taxon>Bacillati</taxon>
        <taxon>Chloroflexota</taxon>
        <taxon>Ktedonobacteria</taxon>
        <taxon>Ktedonobacterales</taxon>
        <taxon>Reticulibacteraceae</taxon>
        <taxon>Reticulibacter</taxon>
    </lineage>
</organism>
<gene>
    <name evidence="2" type="ORF">KSF_023590</name>
</gene>
<dbReference type="Proteomes" id="UP000597444">
    <property type="component" value="Unassembled WGS sequence"/>
</dbReference>
<dbReference type="EMBL" id="BNJK01000001">
    <property type="protein sequence ID" value="GHO92311.1"/>
    <property type="molecule type" value="Genomic_DNA"/>
</dbReference>
<accession>A0A8J3ILD0</accession>
<evidence type="ECO:0000313" key="2">
    <source>
        <dbReference type="EMBL" id="GHO92311.1"/>
    </source>
</evidence>
<dbReference type="AlphaFoldDB" id="A0A8J3ILD0"/>
<evidence type="ECO:0000313" key="3">
    <source>
        <dbReference type="Proteomes" id="UP000597444"/>
    </source>
</evidence>
<keyword evidence="3" id="KW-1185">Reference proteome</keyword>
<feature type="domain" description="Zinc finger CGNR" evidence="1">
    <location>
        <begin position="160"/>
        <end position="201"/>
    </location>
</feature>
<evidence type="ECO:0000259" key="1">
    <source>
        <dbReference type="Pfam" id="PF11706"/>
    </source>
</evidence>